<dbReference type="Proteomes" id="UP000734854">
    <property type="component" value="Unassembled WGS sequence"/>
</dbReference>
<feature type="domain" description="RING-type" evidence="7">
    <location>
        <begin position="322"/>
        <end position="357"/>
    </location>
</feature>
<dbReference type="FunFam" id="1.10.1170.10:FF:000002">
    <property type="entry name" value="Baculoviral IAP repeat containing 7"/>
    <property type="match status" value="1"/>
</dbReference>
<gene>
    <name evidence="8" type="ORF">ZIOFF_018772</name>
</gene>
<evidence type="ECO:0000256" key="6">
    <source>
        <dbReference type="SAM" id="MobiDB-lite"/>
    </source>
</evidence>
<evidence type="ECO:0000256" key="2">
    <source>
        <dbReference type="ARBA" id="ARBA00022771"/>
    </source>
</evidence>
<reference evidence="8 9" key="1">
    <citation type="submission" date="2020-08" db="EMBL/GenBank/DDBJ databases">
        <title>Plant Genome Project.</title>
        <authorList>
            <person name="Zhang R.-G."/>
        </authorList>
    </citation>
    <scope>NUCLEOTIDE SEQUENCE [LARGE SCALE GENOMIC DNA]</scope>
    <source>
        <tissue evidence="8">Rhizome</tissue>
    </source>
</reference>
<keyword evidence="9" id="KW-1185">Reference proteome</keyword>
<dbReference type="Gene3D" id="3.30.40.10">
    <property type="entry name" value="Zinc/RING finger domain, C3HC4 (zinc finger)"/>
    <property type="match status" value="1"/>
</dbReference>
<evidence type="ECO:0000256" key="4">
    <source>
        <dbReference type="PROSITE-ProRule" id="PRU00175"/>
    </source>
</evidence>
<feature type="coiled-coil region" evidence="5">
    <location>
        <begin position="234"/>
        <end position="261"/>
    </location>
</feature>
<dbReference type="GO" id="GO:0008270">
    <property type="term" value="F:zinc ion binding"/>
    <property type="evidence" value="ECO:0007669"/>
    <property type="project" value="UniProtKB-KW"/>
</dbReference>
<name>A0A8J5H8Q5_ZINOF</name>
<organism evidence="8 9">
    <name type="scientific">Zingiber officinale</name>
    <name type="common">Ginger</name>
    <name type="synonym">Amomum zingiber</name>
    <dbReference type="NCBI Taxonomy" id="94328"/>
    <lineage>
        <taxon>Eukaryota</taxon>
        <taxon>Viridiplantae</taxon>
        <taxon>Streptophyta</taxon>
        <taxon>Embryophyta</taxon>
        <taxon>Tracheophyta</taxon>
        <taxon>Spermatophyta</taxon>
        <taxon>Magnoliopsida</taxon>
        <taxon>Liliopsida</taxon>
        <taxon>Zingiberales</taxon>
        <taxon>Zingiberaceae</taxon>
        <taxon>Zingiber</taxon>
    </lineage>
</organism>
<evidence type="ECO:0000259" key="7">
    <source>
        <dbReference type="PROSITE" id="PS50089"/>
    </source>
</evidence>
<sequence length="369" mass="41010">MQNRDGVSAYEERRRRRRNHSRRRKEEEVVWVREALFRALVENCEEAVMLHFPSCKRCPGCTSRGERDRKEMDLPRAATGFVDPSALLLVDGEAATNPRKRGAESIADPAVPLPRPQNGSVDLSSLHLHHSSTPFSPPVIVSLAQLQSHPPPVVSTGLRLALEEQYQQQNQNMSNPLLCSSSSFLSSRIDQQKQEIEELLRVQGEQLQIGLAERHRRHYRSLLRAARATVAKRIREKEAEVELAAQRSAELQNRLVRLRSESIAWQAKAMADQATAVSLHAQLQQTLAAAALSQARSGDTPQAEDAESAIVDPNRVDQARTCRSCRGQPATMVLLPCRHLSLCDACDGAAGACPICQCNKTRSVRVFLA</sequence>
<evidence type="ECO:0000313" key="8">
    <source>
        <dbReference type="EMBL" id="KAG6521647.1"/>
    </source>
</evidence>
<dbReference type="PANTHER" id="PTHR42647">
    <property type="entry name" value="SBP (S-RIBONUCLEASE BINDING PROTEIN) FAMILY PROTEIN"/>
    <property type="match status" value="1"/>
</dbReference>
<dbReference type="GO" id="GO:0004842">
    <property type="term" value="F:ubiquitin-protein transferase activity"/>
    <property type="evidence" value="ECO:0007669"/>
    <property type="project" value="TreeGrafter"/>
</dbReference>
<evidence type="ECO:0000256" key="5">
    <source>
        <dbReference type="SAM" id="Coils"/>
    </source>
</evidence>
<dbReference type="EMBL" id="JACMSC010000005">
    <property type="protein sequence ID" value="KAG6521647.1"/>
    <property type="molecule type" value="Genomic_DNA"/>
</dbReference>
<keyword evidence="1" id="KW-0479">Metal-binding</keyword>
<feature type="region of interest" description="Disordered" evidence="6">
    <location>
        <begin position="99"/>
        <end position="118"/>
    </location>
</feature>
<evidence type="ECO:0000256" key="3">
    <source>
        <dbReference type="ARBA" id="ARBA00022833"/>
    </source>
</evidence>
<dbReference type="InterPro" id="IPR001841">
    <property type="entry name" value="Znf_RING"/>
</dbReference>
<dbReference type="PANTHER" id="PTHR42647:SF5">
    <property type="entry name" value="SBP (S-RIBONUCLEASE BINDING PROTEIN) FAMILY PROTEIN"/>
    <property type="match status" value="1"/>
</dbReference>
<dbReference type="CDD" id="cd16649">
    <property type="entry name" value="mRING-HC-C3HC5_CGRF1-like"/>
    <property type="match status" value="1"/>
</dbReference>
<dbReference type="PROSITE" id="PS50089">
    <property type="entry name" value="ZF_RING_2"/>
    <property type="match status" value="1"/>
</dbReference>
<feature type="region of interest" description="Disordered" evidence="6">
    <location>
        <begin position="1"/>
        <end position="24"/>
    </location>
</feature>
<evidence type="ECO:0000313" key="9">
    <source>
        <dbReference type="Proteomes" id="UP000734854"/>
    </source>
</evidence>
<feature type="compositionally biased region" description="Basic residues" evidence="6">
    <location>
        <begin position="14"/>
        <end position="23"/>
    </location>
</feature>
<keyword evidence="2 4" id="KW-0863">Zinc-finger</keyword>
<dbReference type="InterPro" id="IPR013083">
    <property type="entry name" value="Znf_RING/FYVE/PHD"/>
</dbReference>
<keyword evidence="3" id="KW-0862">Zinc</keyword>
<comment type="caution">
    <text evidence="8">The sequence shown here is derived from an EMBL/GenBank/DDBJ whole genome shotgun (WGS) entry which is preliminary data.</text>
</comment>
<dbReference type="Pfam" id="PF13920">
    <property type="entry name" value="zf-C3HC4_3"/>
    <property type="match status" value="1"/>
</dbReference>
<protein>
    <recommendedName>
        <fullName evidence="7">RING-type domain-containing protein</fullName>
    </recommendedName>
</protein>
<accession>A0A8J5H8Q5</accession>
<evidence type="ECO:0000256" key="1">
    <source>
        <dbReference type="ARBA" id="ARBA00022723"/>
    </source>
</evidence>
<dbReference type="AlphaFoldDB" id="A0A8J5H8Q5"/>
<proteinExistence type="predicted"/>
<keyword evidence="5" id="KW-0175">Coiled coil</keyword>